<dbReference type="Proteomes" id="UP001166251">
    <property type="component" value="Unassembled WGS sequence"/>
</dbReference>
<protein>
    <recommendedName>
        <fullName evidence="3">HTH crp-type domain-containing protein</fullName>
    </recommendedName>
</protein>
<comment type="caution">
    <text evidence="1">The sequence shown here is derived from an EMBL/GenBank/DDBJ whole genome shotgun (WGS) entry which is preliminary data.</text>
</comment>
<sequence length="148" mass="17023">MAKTSPLARTVRKTVLSKDSGEIITLEETEEVTVRRTKIDETFFVVMNEGMERWLLLPKPVMSLLLSLASRICLEDRFLIDISPRMRDELAKLFEVSTKTITNRVLELKRIGILRPTLHRGTYALDPRCFFRGPLGERSKAVKEFDAL</sequence>
<name>A0ABS7EI75_9GAMM</name>
<organism evidence="1 2">
    <name type="scientific">Neiella holothuriorum</name>
    <dbReference type="NCBI Taxonomy" id="2870530"/>
    <lineage>
        <taxon>Bacteria</taxon>
        <taxon>Pseudomonadati</taxon>
        <taxon>Pseudomonadota</taxon>
        <taxon>Gammaproteobacteria</taxon>
        <taxon>Alteromonadales</taxon>
        <taxon>Echinimonadaceae</taxon>
        <taxon>Neiella</taxon>
    </lineage>
</organism>
<evidence type="ECO:0008006" key="3">
    <source>
        <dbReference type="Google" id="ProtNLM"/>
    </source>
</evidence>
<accession>A0ABS7EI75</accession>
<reference evidence="1" key="1">
    <citation type="submission" date="2021-07" db="EMBL/GenBank/DDBJ databases">
        <title>Neiella marina sp. nov., isolated from the intestinal content of sea cucumber Apostichopus japonicus.</title>
        <authorList>
            <person name="Bai X."/>
        </authorList>
    </citation>
    <scope>NUCLEOTIDE SEQUENCE</scope>
    <source>
        <strain evidence="1">126</strain>
    </source>
</reference>
<keyword evidence="2" id="KW-1185">Reference proteome</keyword>
<gene>
    <name evidence="1" type="ORF">K0504_12910</name>
</gene>
<evidence type="ECO:0000313" key="1">
    <source>
        <dbReference type="EMBL" id="MBW8191939.1"/>
    </source>
</evidence>
<evidence type="ECO:0000313" key="2">
    <source>
        <dbReference type="Proteomes" id="UP001166251"/>
    </source>
</evidence>
<dbReference type="RefSeq" id="WP_220104613.1">
    <property type="nucleotide sequence ID" value="NZ_JAHZSS010000016.1"/>
</dbReference>
<dbReference type="EMBL" id="JAHZSS010000016">
    <property type="protein sequence ID" value="MBW8191939.1"/>
    <property type="molecule type" value="Genomic_DNA"/>
</dbReference>
<proteinExistence type="predicted"/>